<evidence type="ECO:0000313" key="14">
    <source>
        <dbReference type="Proteomes" id="UP000266091"/>
    </source>
</evidence>
<keyword evidence="2 11" id="KW-0820">tRNA-binding</keyword>
<evidence type="ECO:0000256" key="2">
    <source>
        <dbReference type="ARBA" id="ARBA00022555"/>
    </source>
</evidence>
<feature type="binding site" evidence="11">
    <location>
        <position position="567"/>
    </location>
    <ligand>
        <name>Zn(2+)</name>
        <dbReference type="ChEBI" id="CHEBI:29105"/>
    </ligand>
</feature>
<dbReference type="FunFam" id="3.30.54.20:FF:000001">
    <property type="entry name" value="Alanine--tRNA ligase"/>
    <property type="match status" value="1"/>
</dbReference>
<dbReference type="GO" id="GO:0004813">
    <property type="term" value="F:alanine-tRNA ligase activity"/>
    <property type="evidence" value="ECO:0007669"/>
    <property type="project" value="UniProtKB-UniRule"/>
</dbReference>
<evidence type="ECO:0000256" key="8">
    <source>
        <dbReference type="ARBA" id="ARBA00022884"/>
    </source>
</evidence>
<dbReference type="SUPFAM" id="SSF101353">
    <property type="entry name" value="Putative anticodon-binding domain of alanyl-tRNA synthetase (AlaRS)"/>
    <property type="match status" value="1"/>
</dbReference>
<accession>A0A388SB30</accession>
<dbReference type="InterPro" id="IPR003156">
    <property type="entry name" value="DHHA1_dom"/>
</dbReference>
<keyword evidence="6 11" id="KW-0862">Zinc</keyword>
<dbReference type="InterPro" id="IPR023033">
    <property type="entry name" value="Ala_tRNA_ligase_euk/bac"/>
</dbReference>
<keyword evidence="10 11" id="KW-0030">Aminoacyl-tRNA synthetase</keyword>
<comment type="cofactor">
    <cofactor evidence="11">
        <name>Zn(2+)</name>
        <dbReference type="ChEBI" id="CHEBI:29105"/>
    </cofactor>
    <text evidence="11">Binds 1 zinc ion per subunit.</text>
</comment>
<dbReference type="CDD" id="cd00673">
    <property type="entry name" value="AlaRS_core"/>
    <property type="match status" value="1"/>
</dbReference>
<evidence type="ECO:0000256" key="11">
    <source>
        <dbReference type="HAMAP-Rule" id="MF_00036"/>
    </source>
</evidence>
<comment type="caution">
    <text evidence="13">The sequence shown here is derived from an EMBL/GenBank/DDBJ whole genome shotgun (WGS) entry which is preliminary data.</text>
</comment>
<dbReference type="FunFam" id="3.30.980.10:FF:000004">
    <property type="entry name" value="Alanine--tRNA ligase, cytoplasmic"/>
    <property type="match status" value="1"/>
</dbReference>
<dbReference type="SUPFAM" id="SSF55681">
    <property type="entry name" value="Class II aaRS and biotin synthetases"/>
    <property type="match status" value="1"/>
</dbReference>
<accession>A0A401LJH5</accession>
<keyword evidence="11" id="KW-0963">Cytoplasm</keyword>
<dbReference type="PROSITE" id="PS50860">
    <property type="entry name" value="AA_TRNA_LIGASE_II_ALA"/>
    <property type="match status" value="1"/>
</dbReference>
<gene>
    <name evidence="11 13" type="primary">alaS</name>
    <name evidence="13" type="ORF">MESMUL_08860</name>
</gene>
<dbReference type="GO" id="GO:0045892">
    <property type="term" value="P:negative regulation of DNA-templated transcription"/>
    <property type="evidence" value="ECO:0007669"/>
    <property type="project" value="TreeGrafter"/>
</dbReference>
<feature type="domain" description="Alanyl-transfer RNA synthetases family profile" evidence="12">
    <location>
        <begin position="4"/>
        <end position="711"/>
    </location>
</feature>
<keyword evidence="8 11" id="KW-0694">RNA-binding</keyword>
<dbReference type="Gene3D" id="3.30.980.10">
    <property type="entry name" value="Threonyl-trna Synthetase, Chain A, domain 2"/>
    <property type="match status" value="1"/>
</dbReference>
<dbReference type="InterPro" id="IPR018162">
    <property type="entry name" value="Ala-tRNA-ligase_IIc_anticod-bd"/>
</dbReference>
<reference evidence="13 14" key="1">
    <citation type="journal article" date="2018" name="Int. J. Syst. Evol. Microbiol.">
        <title>Mesosutterella multiformis gen. nov., sp. nov., a member of the family Sutterellaceae and Sutterella megalosphaeroides sp. nov., isolated from human faeces.</title>
        <authorList>
            <person name="Sakamoto M."/>
            <person name="Ikeyama N."/>
            <person name="Kunihiro T."/>
            <person name="Iino T."/>
            <person name="Yuki M."/>
            <person name="Ohkuma M."/>
        </authorList>
    </citation>
    <scope>NUCLEOTIDE SEQUENCE [LARGE SCALE GENOMIC DNA]</scope>
    <source>
        <strain evidence="13 14">4NBBH2</strain>
    </source>
</reference>
<comment type="domain">
    <text evidence="11">Consists of three domains; the N-terminal catalytic domain, the editing domain and the C-terminal C-Ala domain. The editing domain removes incorrectly charged amino acids, while the C-Ala domain, along with tRNA(Ala), serves as a bridge to cooperatively bring together the editing and aminoacylation centers thus stimulating deacylation of misacylated tRNAs.</text>
</comment>
<dbReference type="FunFam" id="3.30.930.10:FF:000004">
    <property type="entry name" value="Alanine--tRNA ligase"/>
    <property type="match status" value="1"/>
</dbReference>
<dbReference type="InterPro" id="IPR012947">
    <property type="entry name" value="tRNA_SAD"/>
</dbReference>
<dbReference type="Gene3D" id="3.10.310.40">
    <property type="match status" value="1"/>
</dbReference>
<dbReference type="InterPro" id="IPR050058">
    <property type="entry name" value="Ala-tRNA_ligase"/>
</dbReference>
<keyword evidence="3 11" id="KW-0436">Ligase</keyword>
<dbReference type="GO" id="GO:0008270">
    <property type="term" value="F:zinc ion binding"/>
    <property type="evidence" value="ECO:0007669"/>
    <property type="project" value="UniProtKB-UniRule"/>
</dbReference>
<comment type="subcellular location">
    <subcellularLocation>
        <location evidence="11">Cytoplasm</location>
    </subcellularLocation>
</comment>
<dbReference type="InterPro" id="IPR018165">
    <property type="entry name" value="Ala-tRNA-synth_IIc_core"/>
</dbReference>
<evidence type="ECO:0000256" key="4">
    <source>
        <dbReference type="ARBA" id="ARBA00022723"/>
    </source>
</evidence>
<dbReference type="Pfam" id="PF01411">
    <property type="entry name" value="tRNA-synt_2c"/>
    <property type="match status" value="1"/>
</dbReference>
<keyword evidence="5 11" id="KW-0547">Nucleotide-binding</keyword>
<dbReference type="InterPro" id="IPR009000">
    <property type="entry name" value="Transl_B-barrel_sf"/>
</dbReference>
<dbReference type="InterPro" id="IPR018163">
    <property type="entry name" value="Thr/Ala-tRNA-synth_IIc_edit"/>
</dbReference>
<dbReference type="AlphaFoldDB" id="A0A388SB30"/>
<name>A0A388SB30_9BURK</name>
<comment type="catalytic activity">
    <reaction evidence="11">
        <text>tRNA(Ala) + L-alanine + ATP = L-alanyl-tRNA(Ala) + AMP + diphosphate</text>
        <dbReference type="Rhea" id="RHEA:12540"/>
        <dbReference type="Rhea" id="RHEA-COMP:9657"/>
        <dbReference type="Rhea" id="RHEA-COMP:9923"/>
        <dbReference type="ChEBI" id="CHEBI:30616"/>
        <dbReference type="ChEBI" id="CHEBI:33019"/>
        <dbReference type="ChEBI" id="CHEBI:57972"/>
        <dbReference type="ChEBI" id="CHEBI:78442"/>
        <dbReference type="ChEBI" id="CHEBI:78497"/>
        <dbReference type="ChEBI" id="CHEBI:456215"/>
        <dbReference type="EC" id="6.1.1.7"/>
    </reaction>
</comment>
<feature type="binding site" evidence="11">
    <location>
        <position position="668"/>
    </location>
    <ligand>
        <name>Zn(2+)</name>
        <dbReference type="ChEBI" id="CHEBI:29105"/>
    </ligand>
</feature>
<dbReference type="InterPro" id="IPR018164">
    <property type="entry name" value="Ala-tRNA-synth_IIc_N"/>
</dbReference>
<dbReference type="NCBIfam" id="TIGR00344">
    <property type="entry name" value="alaS"/>
    <property type="match status" value="1"/>
</dbReference>
<dbReference type="EC" id="6.1.1.7" evidence="11"/>
<dbReference type="GO" id="GO:0002161">
    <property type="term" value="F:aminoacyl-tRNA deacylase activity"/>
    <property type="evidence" value="ECO:0007669"/>
    <property type="project" value="TreeGrafter"/>
</dbReference>
<dbReference type="PANTHER" id="PTHR11777">
    <property type="entry name" value="ALANYL-TRNA SYNTHETASE"/>
    <property type="match status" value="1"/>
</dbReference>
<dbReference type="Gene3D" id="3.30.54.20">
    <property type="match status" value="1"/>
</dbReference>
<dbReference type="Pfam" id="PF02272">
    <property type="entry name" value="DHHA1"/>
    <property type="match status" value="1"/>
</dbReference>
<dbReference type="InterPro" id="IPR045864">
    <property type="entry name" value="aa-tRNA-synth_II/BPL/LPL"/>
</dbReference>
<comment type="function">
    <text evidence="11">Catalyzes the attachment of alanine to tRNA(Ala) in a two-step reaction: alanine is first activated by ATP to form Ala-AMP and then transferred to the acceptor end of tRNA(Ala). Also edits incorrectly charged Ser-tRNA(Ala) and Gly-tRNA(Ala) via its editing domain.</text>
</comment>
<dbReference type="SUPFAM" id="SSF50447">
    <property type="entry name" value="Translation proteins"/>
    <property type="match status" value="1"/>
</dbReference>
<dbReference type="EMBL" id="BGZJ01000001">
    <property type="protein sequence ID" value="GBO93532.1"/>
    <property type="molecule type" value="Genomic_DNA"/>
</dbReference>
<dbReference type="Gene3D" id="3.30.930.10">
    <property type="entry name" value="Bira Bifunctional Protein, Domain 2"/>
    <property type="match status" value="1"/>
</dbReference>
<dbReference type="Gene3D" id="2.40.30.130">
    <property type="match status" value="1"/>
</dbReference>
<keyword evidence="4 11" id="KW-0479">Metal-binding</keyword>
<dbReference type="SMART" id="SM00863">
    <property type="entry name" value="tRNA_SAD"/>
    <property type="match status" value="1"/>
</dbReference>
<dbReference type="PRINTS" id="PR00980">
    <property type="entry name" value="TRNASYNTHALA"/>
</dbReference>
<dbReference type="FunFam" id="3.10.310.40:FF:000001">
    <property type="entry name" value="Alanine--tRNA ligase"/>
    <property type="match status" value="1"/>
</dbReference>
<evidence type="ECO:0000259" key="12">
    <source>
        <dbReference type="PROSITE" id="PS50860"/>
    </source>
</evidence>
<evidence type="ECO:0000256" key="6">
    <source>
        <dbReference type="ARBA" id="ARBA00022833"/>
    </source>
</evidence>
<evidence type="ECO:0000256" key="1">
    <source>
        <dbReference type="ARBA" id="ARBA00008226"/>
    </source>
</evidence>
<dbReference type="HAMAP" id="MF_00036_B">
    <property type="entry name" value="Ala_tRNA_synth_B"/>
    <property type="match status" value="1"/>
</dbReference>
<dbReference type="Proteomes" id="UP000266091">
    <property type="component" value="Unassembled WGS sequence"/>
</dbReference>
<feature type="binding site" evidence="11">
    <location>
        <position position="571"/>
    </location>
    <ligand>
        <name>Zn(2+)</name>
        <dbReference type="ChEBI" id="CHEBI:29105"/>
    </ligand>
</feature>
<evidence type="ECO:0000256" key="7">
    <source>
        <dbReference type="ARBA" id="ARBA00022840"/>
    </source>
</evidence>
<evidence type="ECO:0000256" key="10">
    <source>
        <dbReference type="ARBA" id="ARBA00023146"/>
    </source>
</evidence>
<dbReference type="SUPFAM" id="SSF55186">
    <property type="entry name" value="ThrRS/AlaRS common domain"/>
    <property type="match status" value="1"/>
</dbReference>
<dbReference type="GO" id="GO:0005524">
    <property type="term" value="F:ATP binding"/>
    <property type="evidence" value="ECO:0007669"/>
    <property type="project" value="UniProtKB-UniRule"/>
</dbReference>
<dbReference type="InterPro" id="IPR002318">
    <property type="entry name" value="Ala-tRNA-lgiase_IIc"/>
</dbReference>
<dbReference type="GO" id="GO:0005829">
    <property type="term" value="C:cytosol"/>
    <property type="evidence" value="ECO:0007669"/>
    <property type="project" value="TreeGrafter"/>
</dbReference>
<comment type="similarity">
    <text evidence="1 11">Belongs to the class-II aminoacyl-tRNA synthetase family.</text>
</comment>
<evidence type="ECO:0000256" key="9">
    <source>
        <dbReference type="ARBA" id="ARBA00022917"/>
    </source>
</evidence>
<feature type="binding site" evidence="11">
    <location>
        <position position="672"/>
    </location>
    <ligand>
        <name>Zn(2+)</name>
        <dbReference type="ChEBI" id="CHEBI:29105"/>
    </ligand>
</feature>
<dbReference type="Pfam" id="PF07973">
    <property type="entry name" value="tRNA_SAD"/>
    <property type="match status" value="1"/>
</dbReference>
<dbReference type="GO" id="GO:0000049">
    <property type="term" value="F:tRNA binding"/>
    <property type="evidence" value="ECO:0007669"/>
    <property type="project" value="UniProtKB-KW"/>
</dbReference>
<dbReference type="GO" id="GO:0006419">
    <property type="term" value="P:alanyl-tRNA aminoacylation"/>
    <property type="evidence" value="ECO:0007669"/>
    <property type="project" value="UniProtKB-UniRule"/>
</dbReference>
<keyword evidence="14" id="KW-1185">Reference proteome</keyword>
<evidence type="ECO:0000313" key="13">
    <source>
        <dbReference type="EMBL" id="GBO93532.1"/>
    </source>
</evidence>
<proteinExistence type="inferred from homology"/>
<organism evidence="13 14">
    <name type="scientific">Mesosutterella multiformis</name>
    <dbReference type="NCBI Taxonomy" id="2259133"/>
    <lineage>
        <taxon>Bacteria</taxon>
        <taxon>Pseudomonadati</taxon>
        <taxon>Pseudomonadota</taxon>
        <taxon>Betaproteobacteria</taxon>
        <taxon>Burkholderiales</taxon>
        <taxon>Sutterellaceae</taxon>
        <taxon>Mesosutterella</taxon>
    </lineage>
</organism>
<keyword evidence="7 11" id="KW-0067">ATP-binding</keyword>
<evidence type="ECO:0000256" key="3">
    <source>
        <dbReference type="ARBA" id="ARBA00022598"/>
    </source>
</evidence>
<sequence length="879" mass="95745">MKYMTASEIRNAYLQFFQSKGHTIVPSSPVVPEDDPTLLFTNAGMNQFKNCYLGIEKREYTRATTSQKCIRAGGKHNDLDNVGYTARHHTFFEMLGNFSFGDYFKQDAIPWAWEFLTKVLELPEDRLWVTVYVDDDEAYDIWNKEIGIPAERIVRIGDNKGGKYMSDNFWMMGDTGPCGPCSEIFFDRGPSVQGGPPGSKDEDGDRYLEIWNLVFTQFNRDASGKMNRLPHPNIDTGMGLERIASVIQNVPTNYDIDLFRNLMAAAKAAVEKAGATDVEPGTPSLKVIADHIRACSFAIADGVLPGNEGRAYVLRRICRRAIRHGYKLGARAPFFYTLVEPLAREMGDVYPELNKPNIAQVIKAEEERFFLTLANGMEILEDAIAKTTNGVLDGNVVFKLHDTFGFPADLTADVCREKGIKVDTDAFDRSMEEQRAKARAAGKFKIAAGLVYNGPTNEFRGYQELRTEGCRVLAIYKDGTDVTSAEAGDDAVLVFDKTPCYAEMGGQVGDQGVAENASTIAQILDTMTIKASVFGHSCHIHEGSVHIGDIFSVSVNAERRAAIARNHSVTHLMHKALRTVCGAHVAQKGSLVTPEITRFDFTHDHPVTAEQIAEVEQLVNEEILANVPTKTEEMSVEDAKKTGATMLFGEKYGKEVRVVSIGSSKELCGGTHVARTGDIGSFKIISEAGISAGVRRIEAVTGMNVLHVLQQKTALVSELQQNFRGVKESELPEKVSACIEQIHSLEKEVASLQAKIAASASSDIAENAREVNGVKVVAVSVDGADANALREMADKLRDKLHSAVVVLATKDGAKLQLCAGVTPDLVKKGLKAGELVKFVAAQVGGKGGGKPDFAMAGGSDAEALPKALESVYGWVGERA</sequence>
<evidence type="ECO:0000256" key="5">
    <source>
        <dbReference type="ARBA" id="ARBA00022741"/>
    </source>
</evidence>
<dbReference type="PANTHER" id="PTHR11777:SF9">
    <property type="entry name" value="ALANINE--TRNA LIGASE, CYTOPLASMIC"/>
    <property type="match status" value="1"/>
</dbReference>
<protein>
    <recommendedName>
        <fullName evidence="11">Alanine--tRNA ligase</fullName>
        <ecNumber evidence="11">6.1.1.7</ecNumber>
    </recommendedName>
    <alternativeName>
        <fullName evidence="11">Alanyl-tRNA synthetase</fullName>
        <shortName evidence="11">AlaRS</shortName>
    </alternativeName>
</protein>
<keyword evidence="9 11" id="KW-0648">Protein biosynthesis</keyword>